<dbReference type="SUPFAM" id="SSF50475">
    <property type="entry name" value="FMN-binding split barrel"/>
    <property type="match status" value="1"/>
</dbReference>
<sequence length="207" mass="22298">MSGFSNTDTGSKPSGPYYDKNVDNDVPLKEKIEAVSNFVSSCKFGMMTTRDPSGEKLVSRCMAIAGKEGNGVDLTFTTNTESHKTDELAADPHTNVAFYDGSGQWASFAGDAAIETDRAVVGRYYSPTLKAWLGDLGDGVHDGSENDPRIAVIRVRARSITYAVTDKTLLGRAVEVARGTLTGEVAAVNKLREIGEADIERWRASPQ</sequence>
<evidence type="ECO:0000256" key="1">
    <source>
        <dbReference type="SAM" id="MobiDB-lite"/>
    </source>
</evidence>
<dbReference type="Gene3D" id="2.30.110.10">
    <property type="entry name" value="Electron Transport, Fmn-binding Protein, Chain A"/>
    <property type="match status" value="1"/>
</dbReference>
<gene>
    <name evidence="3" type="ORF">SLS62_010192</name>
</gene>
<dbReference type="EMBL" id="JAKJXP020000120">
    <property type="protein sequence ID" value="KAK7744402.1"/>
    <property type="molecule type" value="Genomic_DNA"/>
</dbReference>
<dbReference type="Pfam" id="PF16242">
    <property type="entry name" value="Pyrid_ox_like"/>
    <property type="match status" value="1"/>
</dbReference>
<name>A0AAN9UD09_9PEZI</name>
<dbReference type="InterPro" id="IPR038725">
    <property type="entry name" value="YdaG_split_barrel_FMN-bd"/>
</dbReference>
<proteinExistence type="predicted"/>
<evidence type="ECO:0000259" key="2">
    <source>
        <dbReference type="Pfam" id="PF16242"/>
    </source>
</evidence>
<accession>A0AAN9UD09</accession>
<dbReference type="Proteomes" id="UP001320420">
    <property type="component" value="Unassembled WGS sequence"/>
</dbReference>
<feature type="compositionally biased region" description="Polar residues" evidence="1">
    <location>
        <begin position="1"/>
        <end position="12"/>
    </location>
</feature>
<dbReference type="PANTHER" id="PTHR34818">
    <property type="entry name" value="PROTEIN BLI-3"/>
    <property type="match status" value="1"/>
</dbReference>
<evidence type="ECO:0000313" key="4">
    <source>
        <dbReference type="Proteomes" id="UP001320420"/>
    </source>
</evidence>
<protein>
    <recommendedName>
        <fullName evidence="2">General stress protein FMN-binding split barrel domain-containing protein</fullName>
    </recommendedName>
</protein>
<dbReference type="AlphaFoldDB" id="A0AAN9UD09"/>
<keyword evidence="4" id="KW-1185">Reference proteome</keyword>
<evidence type="ECO:0000313" key="3">
    <source>
        <dbReference type="EMBL" id="KAK7744402.1"/>
    </source>
</evidence>
<reference evidence="3 4" key="1">
    <citation type="submission" date="2024-02" db="EMBL/GenBank/DDBJ databases">
        <title>De novo assembly and annotation of 12 fungi associated with fruit tree decline syndrome in Ontario, Canada.</title>
        <authorList>
            <person name="Sulman M."/>
            <person name="Ellouze W."/>
            <person name="Ilyukhin E."/>
        </authorList>
    </citation>
    <scope>NUCLEOTIDE SEQUENCE [LARGE SCALE GENOMIC DNA]</scope>
    <source>
        <strain evidence="3 4">M11/M66-122</strain>
    </source>
</reference>
<dbReference type="InterPro" id="IPR012349">
    <property type="entry name" value="Split_barrel_FMN-bd"/>
</dbReference>
<organism evidence="3 4">
    <name type="scientific">Diatrype stigma</name>
    <dbReference type="NCBI Taxonomy" id="117547"/>
    <lineage>
        <taxon>Eukaryota</taxon>
        <taxon>Fungi</taxon>
        <taxon>Dikarya</taxon>
        <taxon>Ascomycota</taxon>
        <taxon>Pezizomycotina</taxon>
        <taxon>Sordariomycetes</taxon>
        <taxon>Xylariomycetidae</taxon>
        <taxon>Xylariales</taxon>
        <taxon>Diatrypaceae</taxon>
        <taxon>Diatrype</taxon>
    </lineage>
</organism>
<dbReference type="PANTHER" id="PTHR34818:SF1">
    <property type="entry name" value="PROTEIN BLI-3"/>
    <property type="match status" value="1"/>
</dbReference>
<comment type="caution">
    <text evidence="3">The sequence shown here is derived from an EMBL/GenBank/DDBJ whole genome shotgun (WGS) entry which is preliminary data.</text>
</comment>
<feature type="region of interest" description="Disordered" evidence="1">
    <location>
        <begin position="1"/>
        <end position="22"/>
    </location>
</feature>
<feature type="domain" description="General stress protein FMN-binding split barrel" evidence="2">
    <location>
        <begin position="31"/>
        <end position="184"/>
    </location>
</feature>
<dbReference type="InterPro" id="IPR052917">
    <property type="entry name" value="Stress-Dev_Protein"/>
</dbReference>